<evidence type="ECO:0000256" key="1">
    <source>
        <dbReference type="SAM" id="Phobius"/>
    </source>
</evidence>
<accession>A0A2N3PYP7</accession>
<dbReference type="EMBL" id="PIUM01000004">
    <property type="protein sequence ID" value="PKU25534.1"/>
    <property type="molecule type" value="Genomic_DNA"/>
</dbReference>
<dbReference type="Proteomes" id="UP000233293">
    <property type="component" value="Unassembled WGS sequence"/>
</dbReference>
<protein>
    <submittedName>
        <fullName evidence="2">Uncharacterized protein</fullName>
    </submittedName>
</protein>
<comment type="caution">
    <text evidence="2">The sequence shown here is derived from an EMBL/GenBank/DDBJ whole genome shotgun (WGS) entry which is preliminary data.</text>
</comment>
<proteinExistence type="predicted"/>
<keyword evidence="1" id="KW-1133">Transmembrane helix</keyword>
<gene>
    <name evidence="2" type="ORF">CWS72_05565</name>
</gene>
<evidence type="ECO:0000313" key="3">
    <source>
        <dbReference type="Proteomes" id="UP000233293"/>
    </source>
</evidence>
<evidence type="ECO:0000313" key="2">
    <source>
        <dbReference type="EMBL" id="PKU25534.1"/>
    </source>
</evidence>
<keyword evidence="1" id="KW-0812">Transmembrane</keyword>
<feature type="transmembrane region" description="Helical" evidence="1">
    <location>
        <begin position="33"/>
        <end position="51"/>
    </location>
</feature>
<keyword evidence="1" id="KW-0472">Membrane</keyword>
<keyword evidence="3" id="KW-1185">Reference proteome</keyword>
<name>A0A2N3PYP7_9PROT</name>
<organism evidence="2 3">
    <name type="scientific">Telmatospirillum siberiense</name>
    <dbReference type="NCBI Taxonomy" id="382514"/>
    <lineage>
        <taxon>Bacteria</taxon>
        <taxon>Pseudomonadati</taxon>
        <taxon>Pseudomonadota</taxon>
        <taxon>Alphaproteobacteria</taxon>
        <taxon>Rhodospirillales</taxon>
        <taxon>Rhodospirillaceae</taxon>
        <taxon>Telmatospirillum</taxon>
    </lineage>
</organism>
<reference evidence="3" key="1">
    <citation type="submission" date="2017-12" db="EMBL/GenBank/DDBJ databases">
        <title>Draft genome sequence of Telmatospirillum siberiense 26-4b1T, an acidotolerant peatland alphaproteobacterium potentially involved in sulfur cycling.</title>
        <authorList>
            <person name="Hausmann B."/>
            <person name="Pjevac P."/>
            <person name="Schreck K."/>
            <person name="Herbold C.W."/>
            <person name="Daims H."/>
            <person name="Wagner M."/>
            <person name="Pester M."/>
            <person name="Loy A."/>
        </authorList>
    </citation>
    <scope>NUCLEOTIDE SEQUENCE [LARGE SCALE GENOMIC DNA]</scope>
    <source>
        <strain evidence="3">26-4b1</strain>
    </source>
</reference>
<dbReference type="AlphaFoldDB" id="A0A2N3PYP7"/>
<sequence>MAFCLFRLPVVSFSKREMGCNVWLVEEPDAAGAIQWVGVLGMAATVAVAIVETNRMEAKLMARAVQVFKTNLLRQRELEEQQRPIS</sequence>